<gene>
    <name evidence="1" type="ORF">S01H4_31878</name>
</gene>
<comment type="caution">
    <text evidence="1">The sequence shown here is derived from an EMBL/GenBank/DDBJ whole genome shotgun (WGS) entry which is preliminary data.</text>
</comment>
<evidence type="ECO:0000313" key="1">
    <source>
        <dbReference type="EMBL" id="GAG83822.1"/>
    </source>
</evidence>
<protein>
    <submittedName>
        <fullName evidence="1">Uncharacterized protein</fullName>
    </submittedName>
</protein>
<name>X1BRN8_9ZZZZ</name>
<feature type="non-terminal residue" evidence="1">
    <location>
        <position position="1"/>
    </location>
</feature>
<dbReference type="EMBL" id="BART01016603">
    <property type="protein sequence ID" value="GAG83822.1"/>
    <property type="molecule type" value="Genomic_DNA"/>
</dbReference>
<sequence length="140" mass="15701">ADEVHVAVGKVDPYYHAWVSVIEDGQRYILETTLDRAFPGEPYQVLEADPYQPLFYFNDEQAFEAYPGAFDELQVALGDLPQEEIKLRLIREIYQVVSAGACLDCAQGFGDHGPKRKHELPEGQLLVAVACSDSVTSRHF</sequence>
<reference evidence="1" key="1">
    <citation type="journal article" date="2014" name="Front. Microbiol.">
        <title>High frequency of phylogenetically diverse reductive dehalogenase-homologous genes in deep subseafloor sedimentary metagenomes.</title>
        <authorList>
            <person name="Kawai M."/>
            <person name="Futagami T."/>
            <person name="Toyoda A."/>
            <person name="Takaki Y."/>
            <person name="Nishi S."/>
            <person name="Hori S."/>
            <person name="Arai W."/>
            <person name="Tsubouchi T."/>
            <person name="Morono Y."/>
            <person name="Uchiyama I."/>
            <person name="Ito T."/>
            <person name="Fujiyama A."/>
            <person name="Inagaki F."/>
            <person name="Takami H."/>
        </authorList>
    </citation>
    <scope>NUCLEOTIDE SEQUENCE</scope>
    <source>
        <strain evidence="1">Expedition CK06-06</strain>
    </source>
</reference>
<dbReference type="AlphaFoldDB" id="X1BRN8"/>
<proteinExistence type="predicted"/>
<accession>X1BRN8</accession>
<organism evidence="1">
    <name type="scientific">marine sediment metagenome</name>
    <dbReference type="NCBI Taxonomy" id="412755"/>
    <lineage>
        <taxon>unclassified sequences</taxon>
        <taxon>metagenomes</taxon>
        <taxon>ecological metagenomes</taxon>
    </lineage>
</organism>